<name>A0A7G2CKE7_9TRYP</name>
<evidence type="ECO:0000313" key="5">
    <source>
        <dbReference type="Proteomes" id="UP000515908"/>
    </source>
</evidence>
<dbReference type="InterPro" id="IPR028282">
    <property type="entry name" value="WASH-7_central"/>
</dbReference>
<dbReference type="EMBL" id="LR877159">
    <property type="protein sequence ID" value="CAD2219865.1"/>
    <property type="molecule type" value="Genomic_DNA"/>
</dbReference>
<sequence length="1225" mass="140056">MTFPYDHEEGEPFLDDLVSLVSHHKESLHTTSSLWDPSHDLIGLSLGVTDTELESMADLLGPCKMHRKVFYRTSLCLSSLMTEMDSLTREAKEVLHPPLLLFGDHNNNNSEMSEEEAQDGFVQLVHHFEIIWCWCRRVEEVIVYAIRQLGSLYSPSHAQKNSRFYSYMEVRFSCVWRSLSHLLGAVVGLEQILERNEAVRVGFQASYKLLVYMSQYKGDQLPIASNAVKLNDFQNLLRIIRNELLNGTILRRIGALRFDTATVAVTKNNVFFTAFTEALTATVARVDTTARNSPSNNNTVLGLVGLHYLYQCLFLGASENLPSLPSAWKEKMAAVLDSVVALHVKFPVLHVQGVYAFPLLSWVTARDVSKRTVETCRNVEATETDVVEQRRRLFAGNLQTEVKRWTTLISVWTADLQTTLPTDEAHTRSFVRATTLLIQRGLQLAQELQYYLVELLTLYQTSEHAKLTLPTVFTIAQGVELLMMIRGAFHTKLGILGGSFNTLVRSVAYTLEKHLYNVNIRLQEEVKRSQRSTAASSAGQDQLDAVAQSLLLLQRGNFTQDALAALDVVISIALNRRDIFTNSLSKNVISRKEYDEMFLALAQLKRIANLQQVLHDVTDCSFIYWYRQLLYPLFIRRYYKSSQHAPYLTCMIGAMQSVRETVLKAKHVEDPVDLLRAYKGFVREVLLTELIQPLCCDVENHIRVHTHTIVMSEENPRKFENGIQNNKDFNSSQDVSTFLRLPPFSFFDSWFDIAAQVERYLSRQFYNLNALAPKDWKIYSEMRHFAKQKYGLHVIDGRLPGSVVDQGLDVLAVTEYIHVFITHYTYNINEQLFIQRENVTEGRHLQTLHIRHIANSIRTHGTGILHTAVNYVYKCLLRKLSVLSQFLSNEQIKSQLVREAKFVQKQKEEHKLEYPFSRAEQLVREIKKLGAAEDGNSFLFKFCQLVAEIGNTLGFMRMMRSGGLRAVADAALYLPLLEVKSVAPLSHCLTTAEENSNTPADRVDRDDDDEVVRQLTRGCTLDASQHVDQLAHIITEKMSDGSDFFQLLQDALGRRLRTGEKYHHLRLFYLLVPSMCIDFVAYLVREKEQLVKKNKEGVFTDDGFALGCSFLISLFGVQEPFQSLHWFDTVRQHFIDHLSEIEKLVQGQATHHHRYRDNEAGNVDAAYLTRAVVEMNLKQHVEVEEAFTSSRVFFYKYNSEFSAEADDFGEVSDIDDENTEYSSVA</sequence>
<keyword evidence="5" id="KW-1185">Reference proteome</keyword>
<dbReference type="InterPro" id="IPR028191">
    <property type="entry name" value="WASH-4_N"/>
</dbReference>
<feature type="domain" description="WASH complex subunit 4 N-terminal" evidence="2">
    <location>
        <begin position="13"/>
        <end position="621"/>
    </location>
</feature>
<evidence type="ECO:0000259" key="3">
    <source>
        <dbReference type="Pfam" id="PF14746"/>
    </source>
</evidence>
<feature type="domain" description="WASH complex subunit 7 C-terminal" evidence="3">
    <location>
        <begin position="1020"/>
        <end position="1194"/>
    </location>
</feature>
<protein>
    <submittedName>
        <fullName evidence="4">WASH complex subunit 7, N-terminal/WASH complex subunit 7/WASH complex subunit 7, C-terminal, putative</fullName>
    </submittedName>
</protein>
<dbReference type="Proteomes" id="UP000515908">
    <property type="component" value="Chromosome 15"/>
</dbReference>
<dbReference type="AlphaFoldDB" id="A0A7G2CKE7"/>
<dbReference type="Pfam" id="PF14746">
    <property type="entry name" value="WASH-7_C"/>
    <property type="match status" value="1"/>
</dbReference>
<organism evidence="4 5">
    <name type="scientific">Angomonas deanei</name>
    <dbReference type="NCBI Taxonomy" id="59799"/>
    <lineage>
        <taxon>Eukaryota</taxon>
        <taxon>Discoba</taxon>
        <taxon>Euglenozoa</taxon>
        <taxon>Kinetoplastea</taxon>
        <taxon>Metakinetoplastina</taxon>
        <taxon>Trypanosomatida</taxon>
        <taxon>Trypanosomatidae</taxon>
        <taxon>Strigomonadinae</taxon>
        <taxon>Angomonas</taxon>
    </lineage>
</organism>
<dbReference type="GO" id="GO:0016197">
    <property type="term" value="P:endosomal transport"/>
    <property type="evidence" value="ECO:0007669"/>
    <property type="project" value="TreeGrafter"/>
</dbReference>
<dbReference type="VEuPathDB" id="TriTrypDB:ADEAN_000737800"/>
<dbReference type="InterPro" id="IPR028283">
    <property type="entry name" value="WASH-7_C"/>
</dbReference>
<dbReference type="Pfam" id="PF14745">
    <property type="entry name" value="WASH-4_N"/>
    <property type="match status" value="1"/>
</dbReference>
<dbReference type="InterPro" id="IPR027307">
    <property type="entry name" value="WASH7"/>
</dbReference>
<dbReference type="GO" id="GO:0005768">
    <property type="term" value="C:endosome"/>
    <property type="evidence" value="ECO:0007669"/>
    <property type="project" value="TreeGrafter"/>
</dbReference>
<reference evidence="4 5" key="1">
    <citation type="submission" date="2020-08" db="EMBL/GenBank/DDBJ databases">
        <authorList>
            <person name="Newling K."/>
            <person name="Davey J."/>
            <person name="Forrester S."/>
        </authorList>
    </citation>
    <scope>NUCLEOTIDE SEQUENCE [LARGE SCALE GENOMIC DNA]</scope>
    <source>
        <strain evidence="5">Crithidia deanei Carvalho (ATCC PRA-265)</strain>
    </source>
</reference>
<evidence type="ECO:0000259" key="1">
    <source>
        <dbReference type="Pfam" id="PF14744"/>
    </source>
</evidence>
<dbReference type="GO" id="GO:0007032">
    <property type="term" value="P:endosome organization"/>
    <property type="evidence" value="ECO:0007669"/>
    <property type="project" value="TreeGrafter"/>
</dbReference>
<proteinExistence type="predicted"/>
<accession>A0A7G2CKE7</accession>
<dbReference type="PANTHER" id="PTHR31409:SF0">
    <property type="entry name" value="WASH COMPLEX SUBUNIT 4"/>
    <property type="match status" value="1"/>
</dbReference>
<feature type="domain" description="WASH complex subunit 7 central" evidence="1">
    <location>
        <begin position="622"/>
        <end position="975"/>
    </location>
</feature>
<dbReference type="PANTHER" id="PTHR31409">
    <property type="entry name" value="WASH COMPLEX SUBUNIT 4"/>
    <property type="match status" value="1"/>
</dbReference>
<dbReference type="Pfam" id="PF14744">
    <property type="entry name" value="WASH-7_mid"/>
    <property type="match status" value="1"/>
</dbReference>
<gene>
    <name evidence="4" type="ORF">ADEAN_000737800</name>
</gene>
<evidence type="ECO:0000259" key="2">
    <source>
        <dbReference type="Pfam" id="PF14745"/>
    </source>
</evidence>
<dbReference type="GO" id="GO:0071203">
    <property type="term" value="C:WASH complex"/>
    <property type="evidence" value="ECO:0007669"/>
    <property type="project" value="InterPro"/>
</dbReference>
<evidence type="ECO:0000313" key="4">
    <source>
        <dbReference type="EMBL" id="CAD2219865.1"/>
    </source>
</evidence>